<dbReference type="EMBL" id="JBBPBN010000040">
    <property type="protein sequence ID" value="KAK8999344.1"/>
    <property type="molecule type" value="Genomic_DNA"/>
</dbReference>
<name>A0ABR2QFC4_9ROSI</name>
<evidence type="ECO:0000313" key="2">
    <source>
        <dbReference type="EMBL" id="KAK8999344.1"/>
    </source>
</evidence>
<comment type="caution">
    <text evidence="2">The sequence shown here is derived from an EMBL/GenBank/DDBJ whole genome shotgun (WGS) entry which is preliminary data.</text>
</comment>
<evidence type="ECO:0000256" key="1">
    <source>
        <dbReference type="SAM" id="SignalP"/>
    </source>
</evidence>
<feature type="signal peptide" evidence="1">
    <location>
        <begin position="1"/>
        <end position="31"/>
    </location>
</feature>
<accession>A0ABR2QFC4</accession>
<evidence type="ECO:0000313" key="3">
    <source>
        <dbReference type="Proteomes" id="UP001396334"/>
    </source>
</evidence>
<keyword evidence="1" id="KW-0732">Signal</keyword>
<gene>
    <name evidence="2" type="ORF">V6N11_070517</name>
</gene>
<sequence>MECNKFAFLCAAALLSYSLLLVATVAPIAVADCYENDFPCVYSDECCSGICALDRGVGGGFYGLCTPGSFSDDATFSNSGSNCLHEDHLQKNVALTVSKHIRRIRSFNPKMADELEPPRRLAPRSEDISTAVVQMIVAAAIAWCRNMIAVVDPIRRWPMEQILICLVGISGVDLT</sequence>
<protein>
    <submittedName>
        <fullName evidence="2">Uncharacterized protein</fullName>
    </submittedName>
</protein>
<proteinExistence type="predicted"/>
<reference evidence="2 3" key="1">
    <citation type="journal article" date="2024" name="G3 (Bethesda)">
        <title>Genome assembly of Hibiscus sabdariffa L. provides insights into metabolisms of medicinal natural products.</title>
        <authorList>
            <person name="Kim T."/>
        </authorList>
    </citation>
    <scope>NUCLEOTIDE SEQUENCE [LARGE SCALE GENOMIC DNA]</scope>
    <source>
        <strain evidence="2">TK-2024</strain>
        <tissue evidence="2">Old leaves</tissue>
    </source>
</reference>
<keyword evidence="3" id="KW-1185">Reference proteome</keyword>
<feature type="chain" id="PRO_5046381803" evidence="1">
    <location>
        <begin position="32"/>
        <end position="175"/>
    </location>
</feature>
<organism evidence="2 3">
    <name type="scientific">Hibiscus sabdariffa</name>
    <name type="common">roselle</name>
    <dbReference type="NCBI Taxonomy" id="183260"/>
    <lineage>
        <taxon>Eukaryota</taxon>
        <taxon>Viridiplantae</taxon>
        <taxon>Streptophyta</taxon>
        <taxon>Embryophyta</taxon>
        <taxon>Tracheophyta</taxon>
        <taxon>Spermatophyta</taxon>
        <taxon>Magnoliopsida</taxon>
        <taxon>eudicotyledons</taxon>
        <taxon>Gunneridae</taxon>
        <taxon>Pentapetalae</taxon>
        <taxon>rosids</taxon>
        <taxon>malvids</taxon>
        <taxon>Malvales</taxon>
        <taxon>Malvaceae</taxon>
        <taxon>Malvoideae</taxon>
        <taxon>Hibiscus</taxon>
    </lineage>
</organism>
<dbReference type="Proteomes" id="UP001396334">
    <property type="component" value="Unassembled WGS sequence"/>
</dbReference>